<keyword evidence="3" id="KW-1185">Reference proteome</keyword>
<evidence type="ECO:0000256" key="1">
    <source>
        <dbReference type="SAM" id="MobiDB-lite"/>
    </source>
</evidence>
<proteinExistence type="predicted"/>
<comment type="caution">
    <text evidence="2">The sequence shown here is derived from an EMBL/GenBank/DDBJ whole genome shotgun (WGS) entry which is preliminary data.</text>
</comment>
<dbReference type="AlphaFoldDB" id="A0A836CBH4"/>
<reference evidence="2" key="1">
    <citation type="submission" date="2021-02" db="EMBL/GenBank/DDBJ databases">
        <title>First Annotated Genome of the Yellow-green Alga Tribonema minus.</title>
        <authorList>
            <person name="Mahan K.M."/>
        </authorList>
    </citation>
    <scope>NUCLEOTIDE SEQUENCE</scope>
    <source>
        <strain evidence="2">UTEX B ZZ1240</strain>
    </source>
</reference>
<sequence length="675" mass="76543">MPKEKRKLLSRDEKATARKQKKNDTTVDNCRNRLLHAFGRRVVQKDTGDDNVELYSESQDQEELFLRAFERLRGKELDVRHRVVTIGLRAVLVDVRDSDYADILDKMSELTSYFSRLRVHASLFSQFVITQSLNAPGQVVPTINAAFFTSCFDALCYPASSNPLAEQFSQFTALTGIGSFPAPLHVKEIKNDQAKKLWTATMTRMKEHYLKRIKAIASWVFRTAILPHHGDMAAKVFSGRIQKLIAFMAHGLSSAADVVATLIGLGFDNTSYRHDIIAFCESAREVEGVTEQIRHWFNLQRDYIDKPRREFEMVIRVANIMHPGKEGKKDRNLFINTKFGRKAPPKIVAPLPYANPRAVFIRIDKTTMKRLFPSLDVQMGPWGYRSFLSPYNKKANIRCLRCSTRGSSERSMMDAIGNPDVTKCPWMVAPTFETDGHQIKLCLMTSQGTNPGAPGLRYLHEAGYKLRTKNEPLMDIVERGVGVYNDYGVVFGEDRAVLDDTILGGIDPGIFKPVNGIFAYGADWDLIAAVQHAPAFTYVVVTEEEVKKLSGRKKTAHQEAVARSQQPKYAAALRTAWKYRKRTSDVSELVRYCIAWRRVEDGYWAEKLRKTRKVKAFQRFRAIQSQVEHIKKKIFAGFQGAGKRLIVFGNGSFKATKGHISVPRKKIAHKLAISK</sequence>
<accession>A0A836CBH4</accession>
<gene>
    <name evidence="2" type="ORF">JKP88DRAFT_279649</name>
</gene>
<feature type="region of interest" description="Disordered" evidence="1">
    <location>
        <begin position="1"/>
        <end position="24"/>
    </location>
</feature>
<name>A0A836CBH4_9STRA</name>
<dbReference type="Proteomes" id="UP000664859">
    <property type="component" value="Unassembled WGS sequence"/>
</dbReference>
<evidence type="ECO:0000313" key="3">
    <source>
        <dbReference type="Proteomes" id="UP000664859"/>
    </source>
</evidence>
<organism evidence="2 3">
    <name type="scientific">Tribonema minus</name>
    <dbReference type="NCBI Taxonomy" id="303371"/>
    <lineage>
        <taxon>Eukaryota</taxon>
        <taxon>Sar</taxon>
        <taxon>Stramenopiles</taxon>
        <taxon>Ochrophyta</taxon>
        <taxon>PX clade</taxon>
        <taxon>Xanthophyceae</taxon>
        <taxon>Tribonematales</taxon>
        <taxon>Tribonemataceae</taxon>
        <taxon>Tribonema</taxon>
    </lineage>
</organism>
<dbReference type="EMBL" id="JAFCMP010000401">
    <property type="protein sequence ID" value="KAG5180235.1"/>
    <property type="molecule type" value="Genomic_DNA"/>
</dbReference>
<protein>
    <submittedName>
        <fullName evidence="2">Uncharacterized protein</fullName>
    </submittedName>
</protein>
<evidence type="ECO:0000313" key="2">
    <source>
        <dbReference type="EMBL" id="KAG5180235.1"/>
    </source>
</evidence>
<feature type="compositionally biased region" description="Basic and acidic residues" evidence="1">
    <location>
        <begin position="1"/>
        <end position="16"/>
    </location>
</feature>